<feature type="region of interest" description="Disordered" evidence="1">
    <location>
        <begin position="679"/>
        <end position="707"/>
    </location>
</feature>
<evidence type="ECO:0000313" key="3">
    <source>
        <dbReference type="EMBL" id="NOE19295.1"/>
    </source>
</evidence>
<dbReference type="InterPro" id="IPR002937">
    <property type="entry name" value="Amino_oxidase"/>
</dbReference>
<sequence length="707" mass="78468">MPDKVVILGGGVAGMSAAHELIERGFEVEVHERQLIPGGKARSIPVMKGEGDHGSKAKHIKALEKWAEMDGANYPPGVKRPWLPGEHGFRFFPNFYRHITDTMARTPYYDKGTCFDNLVPTTQVLVSQFDKPGIIVPERFPRTLKDVADAFKTIAFALSPRDQIAYEDVEHFVACMWRIATSCKERRFDEYERIGWWDFIGAQDRSEAYQKFLAIGLTRSLVAAKATTASTKTVGDIAVQLQLGIATPEPHCNRLLNGPTNLVWIQPWLDYLTSKGVVYNFDSKVTGIECRNGKIVGATVEQDGEEKQVTGDWFISAMPIERMAPLVTPEMMAVDPALAKLPLLADDVQWMNGIQFYLTKDVELTHGHVIFIDSPWALTAVSQKQFWPGINFENWAEGKTKGLLSIDISEWDKPGLNGKTARDCSREEIAKEVWEQLKRSINVDGQTILRDEDMHYWFLDPDIVQDPNDPKRQSNVEPLLVNRINSWRLRPDAATLIPNFFLASDYVRTFTDLATMEGANEAARRAVNAILQRSGSDAEPCQIWDLHEPDILKPLRAFDYARYQAGLPWDNRFAVAVEAALKMGQDTAGVDRGGDGPLAAIGEPAAEYSKPGGITEEPAVAEALRMICPPKELFDLIANYEPTADLPIPGDELAEDVAYDLGRDSGQSGALSRALPISDAPLSAFGGGPERSGAREDKSRVIITQKG</sequence>
<comment type="caution">
    <text evidence="3">The sequence shown here is derived from an EMBL/GenBank/DDBJ whole genome shotgun (WGS) entry which is preliminary data.</text>
</comment>
<dbReference type="Proteomes" id="UP000597886">
    <property type="component" value="Unassembled WGS sequence"/>
</dbReference>
<dbReference type="InterPro" id="IPR050464">
    <property type="entry name" value="Zeta_carotene_desat/Oxidored"/>
</dbReference>
<organism evidence="3 4">
    <name type="scientific">Ruegeria atlantica</name>
    <dbReference type="NCBI Taxonomy" id="81569"/>
    <lineage>
        <taxon>Bacteria</taxon>
        <taxon>Pseudomonadati</taxon>
        <taxon>Pseudomonadota</taxon>
        <taxon>Alphaproteobacteria</taxon>
        <taxon>Rhodobacterales</taxon>
        <taxon>Roseobacteraceae</taxon>
        <taxon>Ruegeria</taxon>
    </lineage>
</organism>
<dbReference type="Pfam" id="PF13450">
    <property type="entry name" value="NAD_binding_8"/>
    <property type="match status" value="1"/>
</dbReference>
<dbReference type="EMBL" id="WVRA01000005">
    <property type="protein sequence ID" value="NOE19295.1"/>
    <property type="molecule type" value="Genomic_DNA"/>
</dbReference>
<reference evidence="3" key="1">
    <citation type="submission" date="2019-12" db="EMBL/GenBank/DDBJ databases">
        <title>Ruegeria JWLKs population differentiation of coral mucus and skeleton niches.</title>
        <authorList>
            <person name="Luo D."/>
        </authorList>
    </citation>
    <scope>NUCLEOTIDE SEQUENCE</scope>
    <source>
        <strain evidence="3">HKCCD6181</strain>
    </source>
</reference>
<gene>
    <name evidence="3" type="ORF">GS634_14295</name>
</gene>
<name>A0AA90YWR8_9RHOB</name>
<dbReference type="PANTHER" id="PTHR42923">
    <property type="entry name" value="PROTOPORPHYRINOGEN OXIDASE"/>
    <property type="match status" value="1"/>
</dbReference>
<dbReference type="Pfam" id="PF01593">
    <property type="entry name" value="Amino_oxidase"/>
    <property type="match status" value="1"/>
</dbReference>
<dbReference type="RefSeq" id="WP_171330777.1">
    <property type="nucleotide sequence ID" value="NZ_WVRA01000005.1"/>
</dbReference>
<dbReference type="SUPFAM" id="SSF51905">
    <property type="entry name" value="FAD/NAD(P)-binding domain"/>
    <property type="match status" value="1"/>
</dbReference>
<evidence type="ECO:0000256" key="1">
    <source>
        <dbReference type="SAM" id="MobiDB-lite"/>
    </source>
</evidence>
<dbReference type="PRINTS" id="PR00419">
    <property type="entry name" value="ADXRDTASE"/>
</dbReference>
<accession>A0AA90YWR8</accession>
<dbReference type="PANTHER" id="PTHR42923:SF46">
    <property type="entry name" value="AMINE OXIDASE"/>
    <property type="match status" value="1"/>
</dbReference>
<evidence type="ECO:0000313" key="4">
    <source>
        <dbReference type="Proteomes" id="UP000597886"/>
    </source>
</evidence>
<dbReference type="GO" id="GO:0016491">
    <property type="term" value="F:oxidoreductase activity"/>
    <property type="evidence" value="ECO:0007669"/>
    <property type="project" value="InterPro"/>
</dbReference>
<proteinExistence type="predicted"/>
<dbReference type="Gene3D" id="3.40.50.720">
    <property type="entry name" value="NAD(P)-binding Rossmann-like Domain"/>
    <property type="match status" value="1"/>
</dbReference>
<evidence type="ECO:0000259" key="2">
    <source>
        <dbReference type="Pfam" id="PF01593"/>
    </source>
</evidence>
<protein>
    <submittedName>
        <fullName evidence="3">NAD(P)-binding protein</fullName>
    </submittedName>
</protein>
<dbReference type="InterPro" id="IPR036188">
    <property type="entry name" value="FAD/NAD-bd_sf"/>
</dbReference>
<dbReference type="AlphaFoldDB" id="A0AA90YWR8"/>
<feature type="domain" description="Amine oxidase" evidence="2">
    <location>
        <begin position="275"/>
        <end position="531"/>
    </location>
</feature>